<organism evidence="1 2">
    <name type="scientific">Roseovarius aestuarii</name>
    <dbReference type="NCBI Taxonomy" id="475083"/>
    <lineage>
        <taxon>Bacteria</taxon>
        <taxon>Pseudomonadati</taxon>
        <taxon>Pseudomonadota</taxon>
        <taxon>Alphaproteobacteria</taxon>
        <taxon>Rhodobacterales</taxon>
        <taxon>Roseobacteraceae</taxon>
        <taxon>Roseovarius</taxon>
    </lineage>
</organism>
<name>A0A1X7BVP1_9RHOB</name>
<dbReference type="OrthoDB" id="6401683at2"/>
<sequence length="566" mass="62888">MAATEDETKIVTLTARLLKPGRDIEGTFAADYAPGQTKAFEEKDWPGIEGARLFVGEAFSTPPGWLEFVTRASPGAGSITKTTVDGVEEERRLWVSGAAGILFVPVDGRVMAICFGHAHIPLNLEAFEKRFGLKVTLNRVPRDKLRTLDVAVPDATSFQKRIQSSRDSDLSAFGVNVLRDIAQVAGGTPKDKDFARFVAGKDSLSITCKVGPNDIEDLSIKLMAAYKDKAYQSDFKWIDFLQPVDKTVTAELDTKLSEALQELRDGGVNDLHLAPPEIVDYREGSKLHYNGFNGGSDDFFQLGIGDYCAQLDKAGFAGDIAEIKEKHYIRGARSGEEKLSKRWRVYECLVYELEHQPAGETKASRFALYGGDWYRIDSDYKDQIENGFDAIPKKSVIGATTCANEELLNEDLKARPEFVCLDKQKINPKGVRYANLEPCDFFSETKQFIHVKDGHSSHSISHLWSQGFVSAEAFVNDGKFRGDLRKKVKKLKPGFEAHLPTARKKPDTSEYEIVYAIMRRPYADGSMSIPFFSKVSVHSSLEQLQNMGFKVAIDLVEKLEPVAVAA</sequence>
<dbReference type="Pfam" id="PF19614">
    <property type="entry name" value="DUF6119"/>
    <property type="match status" value="1"/>
</dbReference>
<evidence type="ECO:0000313" key="2">
    <source>
        <dbReference type="Proteomes" id="UP000193224"/>
    </source>
</evidence>
<reference evidence="1 2" key="1">
    <citation type="submission" date="2017-03" db="EMBL/GenBank/DDBJ databases">
        <authorList>
            <person name="Afonso C.L."/>
            <person name="Miller P.J."/>
            <person name="Scott M.A."/>
            <person name="Spackman E."/>
            <person name="Goraichik I."/>
            <person name="Dimitrov K.M."/>
            <person name="Suarez D.L."/>
            <person name="Swayne D.E."/>
        </authorList>
    </citation>
    <scope>NUCLEOTIDE SEQUENCE [LARGE SCALE GENOMIC DNA]</scope>
    <source>
        <strain evidence="1 2">CECT 7745</strain>
    </source>
</reference>
<keyword evidence="2" id="KW-1185">Reference proteome</keyword>
<dbReference type="NCBIfam" id="TIGR04141">
    <property type="entry name" value="TIGR04141 family sporadically distributed protein"/>
    <property type="match status" value="1"/>
</dbReference>
<protein>
    <recommendedName>
        <fullName evidence="3">Sporadically distributed protein, TIGR04141 family</fullName>
    </recommendedName>
</protein>
<gene>
    <name evidence="1" type="ORF">ROA7745_03566</name>
</gene>
<evidence type="ECO:0000313" key="1">
    <source>
        <dbReference type="EMBL" id="SMC13707.1"/>
    </source>
</evidence>
<dbReference type="InterPro" id="IPR026487">
    <property type="entry name" value="CHP04141"/>
</dbReference>
<accession>A0A1X7BVP1</accession>
<dbReference type="EMBL" id="FWXB01000016">
    <property type="protein sequence ID" value="SMC13707.1"/>
    <property type="molecule type" value="Genomic_DNA"/>
</dbReference>
<dbReference type="RefSeq" id="WP_085801643.1">
    <property type="nucleotide sequence ID" value="NZ_FWXB01000016.1"/>
</dbReference>
<proteinExistence type="predicted"/>
<dbReference type="Proteomes" id="UP000193224">
    <property type="component" value="Unassembled WGS sequence"/>
</dbReference>
<dbReference type="AlphaFoldDB" id="A0A1X7BVP1"/>
<evidence type="ECO:0008006" key="3">
    <source>
        <dbReference type="Google" id="ProtNLM"/>
    </source>
</evidence>